<dbReference type="AlphaFoldDB" id="A0A182K0Y3"/>
<evidence type="ECO:0000313" key="3">
    <source>
        <dbReference type="Proteomes" id="UP000075881"/>
    </source>
</evidence>
<sequence>MKCVVLFGILTALLSLSVELIGSNPVPQFGLGIGVIGPYSGYGGLGYGGYGGGYGGYGHGYGGYGGYGHGYGGYGGYGNGYYQRRKRPFFAPPAILVG</sequence>
<keyword evidence="3" id="KW-1185">Reference proteome</keyword>
<protein>
    <submittedName>
        <fullName evidence="2">Uncharacterized protein</fullName>
    </submittedName>
</protein>
<accession>A0A182K0Y3</accession>
<dbReference type="EnsemblMetazoa" id="ACHR004417-RA">
    <property type="protein sequence ID" value="ACHR004417-PA"/>
    <property type="gene ID" value="ACHR004417"/>
</dbReference>
<feature type="chain" id="PRO_5008124890" evidence="1">
    <location>
        <begin position="23"/>
        <end position="98"/>
    </location>
</feature>
<keyword evidence="1" id="KW-0732">Signal</keyword>
<evidence type="ECO:0000313" key="2">
    <source>
        <dbReference type="EnsemblMetazoa" id="ACHR004417-PA"/>
    </source>
</evidence>
<name>A0A182K0Y3_9DIPT</name>
<reference evidence="3" key="1">
    <citation type="submission" date="2013-03" db="EMBL/GenBank/DDBJ databases">
        <title>The Genome Sequence of Anopheles christyi ACHKN1017.</title>
        <authorList>
            <consortium name="The Broad Institute Genomics Platform"/>
            <person name="Neafsey D.E."/>
            <person name="Besansky N."/>
            <person name="Walker B."/>
            <person name="Young S.K."/>
            <person name="Zeng Q."/>
            <person name="Gargeya S."/>
            <person name="Fitzgerald M."/>
            <person name="Haas B."/>
            <person name="Abouelleil A."/>
            <person name="Allen A.W."/>
            <person name="Alvarado L."/>
            <person name="Arachchi H.M."/>
            <person name="Berlin A.M."/>
            <person name="Chapman S.B."/>
            <person name="Gainer-Dewar J."/>
            <person name="Goldberg J."/>
            <person name="Griggs A."/>
            <person name="Gujja S."/>
            <person name="Hansen M."/>
            <person name="Howarth C."/>
            <person name="Imamovic A."/>
            <person name="Ireland A."/>
            <person name="Larimer J."/>
            <person name="McCowan C."/>
            <person name="Murphy C."/>
            <person name="Pearson M."/>
            <person name="Poon T.W."/>
            <person name="Priest M."/>
            <person name="Roberts A."/>
            <person name="Saif S."/>
            <person name="Shea T."/>
            <person name="Sisk P."/>
            <person name="Sykes S."/>
            <person name="Wortman J."/>
            <person name="Nusbaum C."/>
            <person name="Birren B."/>
        </authorList>
    </citation>
    <scope>NUCLEOTIDE SEQUENCE [LARGE SCALE GENOMIC DNA]</scope>
    <source>
        <strain evidence="3">ACHKN1017</strain>
    </source>
</reference>
<feature type="signal peptide" evidence="1">
    <location>
        <begin position="1"/>
        <end position="22"/>
    </location>
</feature>
<dbReference type="VEuPathDB" id="VectorBase:ACHR004417"/>
<proteinExistence type="predicted"/>
<reference evidence="2" key="2">
    <citation type="submission" date="2020-05" db="UniProtKB">
        <authorList>
            <consortium name="EnsemblMetazoa"/>
        </authorList>
    </citation>
    <scope>IDENTIFICATION</scope>
    <source>
        <strain evidence="2">ACHKN1017</strain>
    </source>
</reference>
<organism evidence="2 3">
    <name type="scientific">Anopheles christyi</name>
    <dbReference type="NCBI Taxonomy" id="43041"/>
    <lineage>
        <taxon>Eukaryota</taxon>
        <taxon>Metazoa</taxon>
        <taxon>Ecdysozoa</taxon>
        <taxon>Arthropoda</taxon>
        <taxon>Hexapoda</taxon>
        <taxon>Insecta</taxon>
        <taxon>Pterygota</taxon>
        <taxon>Neoptera</taxon>
        <taxon>Endopterygota</taxon>
        <taxon>Diptera</taxon>
        <taxon>Nematocera</taxon>
        <taxon>Culicoidea</taxon>
        <taxon>Culicidae</taxon>
        <taxon>Anophelinae</taxon>
        <taxon>Anopheles</taxon>
    </lineage>
</organism>
<evidence type="ECO:0000256" key="1">
    <source>
        <dbReference type="SAM" id="SignalP"/>
    </source>
</evidence>
<dbReference type="Proteomes" id="UP000075881">
    <property type="component" value="Unassembled WGS sequence"/>
</dbReference>